<sequence length="102" mass="11530">DFCLICSKNEDNDLCQTCQTICQFIEHRPTTISQIYIGQLTADSPIMIDCVFGTQSINIQNSCFCNRYLLELCQKMNSSTISLNNIPKIQQKSRNSGNNQEG</sequence>
<reference evidence="1" key="1">
    <citation type="submission" date="2021-02" db="EMBL/GenBank/DDBJ databases">
        <authorList>
            <person name="Nowell W R."/>
        </authorList>
    </citation>
    <scope>NUCLEOTIDE SEQUENCE</scope>
</reference>
<name>A0A820QBC9_9BILA</name>
<dbReference type="Proteomes" id="UP000663868">
    <property type="component" value="Unassembled WGS sequence"/>
</dbReference>
<gene>
    <name evidence="1" type="ORF">KXQ929_LOCUS52069</name>
</gene>
<protein>
    <submittedName>
        <fullName evidence="1">Uncharacterized protein</fullName>
    </submittedName>
</protein>
<dbReference type="AlphaFoldDB" id="A0A820QBC9"/>
<evidence type="ECO:0000313" key="2">
    <source>
        <dbReference type="Proteomes" id="UP000663868"/>
    </source>
</evidence>
<dbReference type="EMBL" id="CAJOBB010026873">
    <property type="protein sequence ID" value="CAF4419047.1"/>
    <property type="molecule type" value="Genomic_DNA"/>
</dbReference>
<feature type="non-terminal residue" evidence="1">
    <location>
        <position position="1"/>
    </location>
</feature>
<comment type="caution">
    <text evidence="1">The sequence shown here is derived from an EMBL/GenBank/DDBJ whole genome shotgun (WGS) entry which is preliminary data.</text>
</comment>
<organism evidence="1 2">
    <name type="scientific">Adineta steineri</name>
    <dbReference type="NCBI Taxonomy" id="433720"/>
    <lineage>
        <taxon>Eukaryota</taxon>
        <taxon>Metazoa</taxon>
        <taxon>Spiralia</taxon>
        <taxon>Gnathifera</taxon>
        <taxon>Rotifera</taxon>
        <taxon>Eurotatoria</taxon>
        <taxon>Bdelloidea</taxon>
        <taxon>Adinetida</taxon>
        <taxon>Adinetidae</taxon>
        <taxon>Adineta</taxon>
    </lineage>
</organism>
<evidence type="ECO:0000313" key="1">
    <source>
        <dbReference type="EMBL" id="CAF4419047.1"/>
    </source>
</evidence>
<accession>A0A820QBC9</accession>
<proteinExistence type="predicted"/>